<keyword evidence="2" id="KW-1185">Reference proteome</keyword>
<evidence type="ECO:0008006" key="3">
    <source>
        <dbReference type="Google" id="ProtNLM"/>
    </source>
</evidence>
<evidence type="ECO:0000313" key="1">
    <source>
        <dbReference type="EMBL" id="MDT7040938.1"/>
    </source>
</evidence>
<proteinExistence type="predicted"/>
<dbReference type="Proteomes" id="UP001250932">
    <property type="component" value="Unassembled WGS sequence"/>
</dbReference>
<accession>A0ABU3K3H3</accession>
<evidence type="ECO:0000313" key="2">
    <source>
        <dbReference type="Proteomes" id="UP001250932"/>
    </source>
</evidence>
<dbReference type="EMBL" id="JAQOUE010000001">
    <property type="protein sequence ID" value="MDT7040938.1"/>
    <property type="molecule type" value="Genomic_DNA"/>
</dbReference>
<protein>
    <recommendedName>
        <fullName evidence="3">Lipoprotein</fullName>
    </recommendedName>
</protein>
<organism evidence="1 2">
    <name type="scientific">Candidatus Nitronereus thalassa</name>
    <dbReference type="NCBI Taxonomy" id="3020898"/>
    <lineage>
        <taxon>Bacteria</taxon>
        <taxon>Pseudomonadati</taxon>
        <taxon>Nitrospirota</taxon>
        <taxon>Nitrospiria</taxon>
        <taxon>Nitrospirales</taxon>
        <taxon>Nitrospiraceae</taxon>
        <taxon>Candidatus Nitronereus</taxon>
    </lineage>
</organism>
<sequence>MNVFLSFFNLRRQITTAGLLFLIFMTGCSTTHEQFLSDHWVSQTARSHFISTNSSSSRLQIIITYDGLLSSHSALRLESDQEHVTFWDPAGAYGLVGHLIDSNGHSIKPYGQRVRDIVVTHIPDIPSYLKFRWYVGDSSVEIFEWDLSAKQTESLREVLQKETDETHPQGEFHTETAPAFCSIAISDFLKRFAPPPIQLTDTYFFPHNLGEALLNQFPTRVRIFFPGQEEIVFVAPQSQIVGP</sequence>
<comment type="caution">
    <text evidence="1">The sequence shown here is derived from an EMBL/GenBank/DDBJ whole genome shotgun (WGS) entry which is preliminary data.</text>
</comment>
<reference evidence="1 2" key="1">
    <citation type="journal article" date="2023" name="ISME J.">
        <title>Cultivation and genomic characterization of novel and ubiquitous marine nitrite-oxidizing bacteria from the Nitrospirales.</title>
        <authorList>
            <person name="Mueller A.J."/>
            <person name="Daebeler A."/>
            <person name="Herbold C.W."/>
            <person name="Kirkegaard R.H."/>
            <person name="Daims H."/>
        </authorList>
    </citation>
    <scope>NUCLEOTIDE SEQUENCE [LARGE SCALE GENOMIC DNA]</scope>
    <source>
        <strain evidence="1 2">EB</strain>
    </source>
</reference>
<dbReference type="RefSeq" id="WP_313831297.1">
    <property type="nucleotide sequence ID" value="NZ_JAQOUE010000001.1"/>
</dbReference>
<name>A0ABU3K3H3_9BACT</name>
<gene>
    <name evidence="1" type="ORF">PPG34_01165</name>
</gene>